<feature type="domain" description="Exocyst complex component EXOC6/Sec15 N-terminal" evidence="7">
    <location>
        <begin position="51"/>
        <end position="219"/>
    </location>
</feature>
<evidence type="ECO:0000256" key="4">
    <source>
        <dbReference type="ARBA" id="ARBA00023054"/>
    </source>
</evidence>
<dbReference type="FunFam" id="1.10.357.30:FF:000004">
    <property type="entry name" value="Exocyst complex component SEC15"/>
    <property type="match status" value="1"/>
</dbReference>
<dbReference type="GO" id="GO:0016020">
    <property type="term" value="C:membrane"/>
    <property type="evidence" value="ECO:0007669"/>
    <property type="project" value="TreeGrafter"/>
</dbReference>
<dbReference type="PANTHER" id="PTHR12702:SF0">
    <property type="entry name" value="EXOCYST COMPLEX COMPONENT 6"/>
    <property type="match status" value="1"/>
</dbReference>
<protein>
    <recommendedName>
        <fullName evidence="5">Exocyst complex component SEC15</fullName>
    </recommendedName>
</protein>
<dbReference type="InterPro" id="IPR048359">
    <property type="entry name" value="EXOC6_Sec15_N"/>
</dbReference>
<dbReference type="InterPro" id="IPR042045">
    <property type="entry name" value="EXOC6/Sec15_C_dom1"/>
</dbReference>
<evidence type="ECO:0000259" key="7">
    <source>
        <dbReference type="Pfam" id="PF20651"/>
    </source>
</evidence>
<dbReference type="InterPro" id="IPR042044">
    <property type="entry name" value="EXOC6PINT-1/Sec15/Tip20_C_dom2"/>
</dbReference>
<dbReference type="AlphaFoldDB" id="A0A6A6U285"/>
<dbReference type="Pfam" id="PF04091">
    <property type="entry name" value="Sec15_C"/>
    <property type="match status" value="1"/>
</dbReference>
<evidence type="ECO:0000256" key="5">
    <source>
        <dbReference type="PIRNR" id="PIRNR025007"/>
    </source>
</evidence>
<keyword evidence="3 5" id="KW-0268">Exocytosis</keyword>
<keyword evidence="2 5" id="KW-0813">Transport</keyword>
<dbReference type="InterPro" id="IPR007225">
    <property type="entry name" value="EXOC6/Sec15"/>
</dbReference>
<dbReference type="PANTHER" id="PTHR12702">
    <property type="entry name" value="SEC15"/>
    <property type="match status" value="1"/>
</dbReference>
<evidence type="ECO:0000256" key="2">
    <source>
        <dbReference type="ARBA" id="ARBA00022448"/>
    </source>
</evidence>
<name>A0A6A6U285_9PEZI</name>
<feature type="domain" description="Exocyst complex subunit EXOC6/Sec15 C-terminal" evidence="6">
    <location>
        <begin position="402"/>
        <end position="744"/>
    </location>
</feature>
<gene>
    <name evidence="8" type="ORF">BT63DRAFT_53540</name>
</gene>
<dbReference type="GO" id="GO:0006886">
    <property type="term" value="P:intracellular protein transport"/>
    <property type="evidence" value="ECO:0007669"/>
    <property type="project" value="InterPro"/>
</dbReference>
<evidence type="ECO:0000256" key="3">
    <source>
        <dbReference type="ARBA" id="ARBA00022483"/>
    </source>
</evidence>
<accession>A0A6A6U285</accession>
<keyword evidence="9" id="KW-1185">Reference proteome</keyword>
<comment type="function">
    <text evidence="5">Component of the exocyst complex involved in the docking of exocytic vesicles with fusion sites on the plasma membrane.</text>
</comment>
<dbReference type="GO" id="GO:0090522">
    <property type="term" value="P:vesicle tethering involved in exocytosis"/>
    <property type="evidence" value="ECO:0007669"/>
    <property type="project" value="UniProtKB-UniRule"/>
</dbReference>
<evidence type="ECO:0000259" key="6">
    <source>
        <dbReference type="Pfam" id="PF04091"/>
    </source>
</evidence>
<reference evidence="8" key="1">
    <citation type="journal article" date="2020" name="Stud. Mycol.">
        <title>101 Dothideomycetes genomes: a test case for predicting lifestyles and emergence of pathogens.</title>
        <authorList>
            <person name="Haridas S."/>
            <person name="Albert R."/>
            <person name="Binder M."/>
            <person name="Bloem J."/>
            <person name="Labutti K."/>
            <person name="Salamov A."/>
            <person name="Andreopoulos B."/>
            <person name="Baker S."/>
            <person name="Barry K."/>
            <person name="Bills G."/>
            <person name="Bluhm B."/>
            <person name="Cannon C."/>
            <person name="Castanera R."/>
            <person name="Culley D."/>
            <person name="Daum C."/>
            <person name="Ezra D."/>
            <person name="Gonzalez J."/>
            <person name="Henrissat B."/>
            <person name="Kuo A."/>
            <person name="Liang C."/>
            <person name="Lipzen A."/>
            <person name="Lutzoni F."/>
            <person name="Magnuson J."/>
            <person name="Mondo S."/>
            <person name="Nolan M."/>
            <person name="Ohm R."/>
            <person name="Pangilinan J."/>
            <person name="Park H.-J."/>
            <person name="Ramirez L."/>
            <person name="Alfaro M."/>
            <person name="Sun H."/>
            <person name="Tritt A."/>
            <person name="Yoshinaga Y."/>
            <person name="Zwiers L.-H."/>
            <person name="Turgeon B."/>
            <person name="Goodwin S."/>
            <person name="Spatafora J."/>
            <person name="Crous P."/>
            <person name="Grigoriev I."/>
        </authorList>
    </citation>
    <scope>NUCLEOTIDE SEQUENCE</scope>
    <source>
        <strain evidence="8">CBS 115976</strain>
    </source>
</reference>
<dbReference type="GO" id="GO:0000145">
    <property type="term" value="C:exocyst"/>
    <property type="evidence" value="ECO:0007669"/>
    <property type="project" value="UniProtKB-UniRule"/>
</dbReference>
<dbReference type="OrthoDB" id="10267033at2759"/>
<evidence type="ECO:0000313" key="9">
    <source>
        <dbReference type="Proteomes" id="UP000799302"/>
    </source>
</evidence>
<comment type="similarity">
    <text evidence="1 5">Belongs to the SEC15 family.</text>
</comment>
<evidence type="ECO:0000256" key="1">
    <source>
        <dbReference type="ARBA" id="ARBA00007944"/>
    </source>
</evidence>
<dbReference type="PIRSF" id="PIRSF025007">
    <property type="entry name" value="Sec15"/>
    <property type="match status" value="1"/>
</dbReference>
<proteinExistence type="inferred from homology"/>
<dbReference type="EMBL" id="MU004239">
    <property type="protein sequence ID" value="KAF2666232.1"/>
    <property type="molecule type" value="Genomic_DNA"/>
</dbReference>
<dbReference type="InterPro" id="IPR046361">
    <property type="entry name" value="EXOC6/Sec15_C"/>
</dbReference>
<keyword evidence="4" id="KW-0175">Coiled coil</keyword>
<dbReference type="Pfam" id="PF20651">
    <property type="entry name" value="EXOC6_Sec15_N"/>
    <property type="match status" value="1"/>
</dbReference>
<dbReference type="Gene3D" id="1.20.58.670">
    <property type="entry name" value="Dsl1p vesicle tethering complex, Tip20p subunit, domain D"/>
    <property type="match status" value="1"/>
</dbReference>
<organism evidence="8 9">
    <name type="scientific">Microthyrium microscopicum</name>
    <dbReference type="NCBI Taxonomy" id="703497"/>
    <lineage>
        <taxon>Eukaryota</taxon>
        <taxon>Fungi</taxon>
        <taxon>Dikarya</taxon>
        <taxon>Ascomycota</taxon>
        <taxon>Pezizomycotina</taxon>
        <taxon>Dothideomycetes</taxon>
        <taxon>Dothideomycetes incertae sedis</taxon>
        <taxon>Microthyriales</taxon>
        <taxon>Microthyriaceae</taxon>
        <taxon>Microthyrium</taxon>
    </lineage>
</organism>
<dbReference type="GO" id="GO:0006893">
    <property type="term" value="P:Golgi to plasma membrane transport"/>
    <property type="evidence" value="ECO:0007669"/>
    <property type="project" value="TreeGrafter"/>
</dbReference>
<dbReference type="Gene3D" id="1.10.357.30">
    <property type="entry name" value="Exocyst complex subunit Sec15 C-terminal domain, N-terminal subdomain"/>
    <property type="match status" value="1"/>
</dbReference>
<dbReference type="Proteomes" id="UP000799302">
    <property type="component" value="Unassembled WGS sequence"/>
</dbReference>
<evidence type="ECO:0000313" key="8">
    <source>
        <dbReference type="EMBL" id="KAF2666232.1"/>
    </source>
</evidence>
<sequence length="776" mass="88293">MVSTGQPSSRLVTAVQQITLSSSDSDYLLQLIPVIKEVSQTRRVEELINVLNQLSTEKNGEIENICNSNHQEFVDSVQQLLTVREGTMSTATEVMEVQDGMQASVQKLAEAKKALVDSRSVRENIDEATEALDSCLEVLRLANQVHELLAKKRHYAALRALDELRNVHLREISRYKLADMIEKSVPATQRLIADAVMNDLNTWLYRIREASQYLGEVAFYHTEMRRSRLKQRVEDDENLRKFKLNSAIELVADETDEFDILNNEETETQVDFTPLFECMHIYETLGRMDHFKSEYAATRRRQKELLIPTTVNLLDEEEADLSSLLESISGFAIIERATMRKTDNFRAPVDVDELWDSMCQSAIALISNALHTVDNDEKLLKIKGRISLFIQTMDSWSYSTSSLQSLVLVIFDKYSQILKERFSEDFQEIVATDDYMPMPITSMDEYNKVVNVSWYTPEKDPSKLKFPCVLPFSQMYPLCCIDIRNFLNQIYLFADDQFQRSAVIDETLQHSLDELLCEKVCQSLIQRLSSQYPGQIVQILTNFEHFETACLELQTLLYEARASTHASGPVVLKALERFRTGKKTAEKRIFELVNSKIDDLVETAEYEWLSTTAPEEPSLYMQELTRYLSVNMNSVLLGLPTEIKELIYFDALSHAANMILALPLDANVRRITPSATKTLAQDVHFLSQFVESLGNPILKENLDELVQTVALMQTSDPDEFFDVSQANKKYGRVDRTNGAILLEKVREGAVVASNPVLSSSNAAFAALGSRFGINRS</sequence>